<feature type="transmembrane region" description="Helical" evidence="9">
    <location>
        <begin position="56"/>
        <end position="72"/>
    </location>
</feature>
<keyword evidence="6 9" id="KW-1133">Transmembrane helix</keyword>
<evidence type="ECO:0000256" key="5">
    <source>
        <dbReference type="ARBA" id="ARBA00022692"/>
    </source>
</evidence>
<comment type="similarity">
    <text evidence="8">Belongs to the TRAP transporter small permease family.</text>
</comment>
<evidence type="ECO:0000313" key="12">
    <source>
        <dbReference type="Proteomes" id="UP000199581"/>
    </source>
</evidence>
<keyword evidence="12" id="KW-1185">Reference proteome</keyword>
<dbReference type="InterPro" id="IPR055348">
    <property type="entry name" value="DctQ"/>
</dbReference>
<dbReference type="InterPro" id="IPR007387">
    <property type="entry name" value="TRAP_DctQ"/>
</dbReference>
<protein>
    <submittedName>
        <fullName evidence="11">TRAP-type C4-dicarboxylate transport system, small permease component</fullName>
    </submittedName>
</protein>
<evidence type="ECO:0000256" key="7">
    <source>
        <dbReference type="ARBA" id="ARBA00023136"/>
    </source>
</evidence>
<reference evidence="11 12" key="1">
    <citation type="submission" date="2016-10" db="EMBL/GenBank/DDBJ databases">
        <authorList>
            <person name="Varghese N."/>
            <person name="Submissions S."/>
        </authorList>
    </citation>
    <scope>NUCLEOTIDE SEQUENCE [LARGE SCALE GENOMIC DNA]</scope>
    <source>
        <strain evidence="11 12">DSM 1741</strain>
    </source>
</reference>
<comment type="caution">
    <text evidence="11">The sequence shown here is derived from an EMBL/GenBank/DDBJ whole genome shotgun (WGS) entry which is preliminary data.</text>
</comment>
<dbReference type="RefSeq" id="WP_092193632.1">
    <property type="nucleotide sequence ID" value="NZ_FOTO01000012.1"/>
</dbReference>
<dbReference type="EMBL" id="FOTO01000012">
    <property type="protein sequence ID" value="SFM03767.1"/>
    <property type="molecule type" value="Genomic_DNA"/>
</dbReference>
<organism evidence="11 12">
    <name type="scientific">Desulfomicrobium norvegicum (strain DSM 1741 / NCIMB 8310)</name>
    <name type="common">Desulfovibrio baculatus (strain Norway 4)</name>
    <name type="synonym">Desulfovibrio desulfuricans (strain Norway 4)</name>
    <dbReference type="NCBI Taxonomy" id="52561"/>
    <lineage>
        <taxon>Bacteria</taxon>
        <taxon>Pseudomonadati</taxon>
        <taxon>Thermodesulfobacteriota</taxon>
        <taxon>Desulfovibrionia</taxon>
        <taxon>Desulfovibrionales</taxon>
        <taxon>Desulfomicrobiaceae</taxon>
        <taxon>Desulfomicrobium</taxon>
    </lineage>
</organism>
<dbReference type="GO" id="GO:0022857">
    <property type="term" value="F:transmembrane transporter activity"/>
    <property type="evidence" value="ECO:0007669"/>
    <property type="project" value="TreeGrafter"/>
</dbReference>
<feature type="transmembrane region" description="Helical" evidence="9">
    <location>
        <begin position="132"/>
        <end position="151"/>
    </location>
</feature>
<dbReference type="GO" id="GO:0005886">
    <property type="term" value="C:plasma membrane"/>
    <property type="evidence" value="ECO:0007669"/>
    <property type="project" value="UniProtKB-SubCell"/>
</dbReference>
<comment type="subcellular location">
    <subcellularLocation>
        <location evidence="1">Cell inner membrane</location>
        <topology evidence="1">Multi-pass membrane protein</topology>
    </subcellularLocation>
</comment>
<accession>A0A8G2F5I8</accession>
<gene>
    <name evidence="11" type="ORF">SAMN05421830_11242</name>
</gene>
<evidence type="ECO:0000256" key="4">
    <source>
        <dbReference type="ARBA" id="ARBA00022519"/>
    </source>
</evidence>
<evidence type="ECO:0000256" key="6">
    <source>
        <dbReference type="ARBA" id="ARBA00022989"/>
    </source>
</evidence>
<keyword evidence="5 9" id="KW-0812">Transmembrane</keyword>
<feature type="transmembrane region" description="Helical" evidence="9">
    <location>
        <begin position="92"/>
        <end position="111"/>
    </location>
</feature>
<evidence type="ECO:0000256" key="9">
    <source>
        <dbReference type="SAM" id="Phobius"/>
    </source>
</evidence>
<dbReference type="OrthoDB" id="5454104at2"/>
<dbReference type="GO" id="GO:0015740">
    <property type="term" value="P:C4-dicarboxylate transport"/>
    <property type="evidence" value="ECO:0007669"/>
    <property type="project" value="TreeGrafter"/>
</dbReference>
<keyword evidence="4" id="KW-0997">Cell inner membrane</keyword>
<dbReference type="Pfam" id="PF04290">
    <property type="entry name" value="DctQ"/>
    <property type="match status" value="1"/>
</dbReference>
<evidence type="ECO:0000313" key="11">
    <source>
        <dbReference type="EMBL" id="SFM03767.1"/>
    </source>
</evidence>
<feature type="domain" description="Tripartite ATP-independent periplasmic transporters DctQ component" evidence="10">
    <location>
        <begin position="30"/>
        <end position="157"/>
    </location>
</feature>
<dbReference type="Proteomes" id="UP000199581">
    <property type="component" value="Unassembled WGS sequence"/>
</dbReference>
<proteinExistence type="inferred from homology"/>
<feature type="transmembrane region" description="Helical" evidence="9">
    <location>
        <begin position="22"/>
        <end position="44"/>
    </location>
</feature>
<keyword evidence="7 9" id="KW-0472">Membrane</keyword>
<keyword evidence="3" id="KW-1003">Cell membrane</keyword>
<evidence type="ECO:0000259" key="10">
    <source>
        <dbReference type="Pfam" id="PF04290"/>
    </source>
</evidence>
<evidence type="ECO:0000256" key="8">
    <source>
        <dbReference type="ARBA" id="ARBA00038436"/>
    </source>
</evidence>
<dbReference type="PANTHER" id="PTHR35011">
    <property type="entry name" value="2,3-DIKETO-L-GULONATE TRAP TRANSPORTER SMALL PERMEASE PROTEIN YIAM"/>
    <property type="match status" value="1"/>
</dbReference>
<dbReference type="PANTHER" id="PTHR35011:SF2">
    <property type="entry name" value="2,3-DIKETO-L-GULONATE TRAP TRANSPORTER SMALL PERMEASE PROTEIN YIAM"/>
    <property type="match status" value="1"/>
</dbReference>
<evidence type="ECO:0000256" key="2">
    <source>
        <dbReference type="ARBA" id="ARBA00022448"/>
    </source>
</evidence>
<name>A0A8G2F5I8_DESNO</name>
<dbReference type="AlphaFoldDB" id="A0A8G2F5I8"/>
<evidence type="ECO:0000256" key="3">
    <source>
        <dbReference type="ARBA" id="ARBA00022475"/>
    </source>
</evidence>
<evidence type="ECO:0000256" key="1">
    <source>
        <dbReference type="ARBA" id="ARBA00004429"/>
    </source>
</evidence>
<keyword evidence="2" id="KW-0813">Transport</keyword>
<sequence length="163" mass="17872">MNRLRSLLLHVENAVNAIMQRAAFTALVAMLVVISMQIVFRVFFQALTWSEEVSRFLLVWITFIGASVAYKHGRHIAVTFLVDALPPALGRLVRAATILASMTFFAVVAYTGMKYMGLQSAQLSASLRISMGLVYAVIPLSSAVMFLYAVGDLLELLSPGEKS</sequence>